<keyword evidence="2" id="KW-0808">Transferase</keyword>
<dbReference type="CDD" id="cd04301">
    <property type="entry name" value="NAT_SF"/>
    <property type="match status" value="1"/>
</dbReference>
<dbReference type="Proteomes" id="UP000308489">
    <property type="component" value="Chromosome 1"/>
</dbReference>
<accession>A0A4U9QSG9</accession>
<evidence type="ECO:0000313" key="3">
    <source>
        <dbReference type="Proteomes" id="UP000308489"/>
    </source>
</evidence>
<dbReference type="PANTHER" id="PTHR43415">
    <property type="entry name" value="SPERMIDINE N(1)-ACETYLTRANSFERASE"/>
    <property type="match status" value="1"/>
</dbReference>
<dbReference type="EMBL" id="LR590481">
    <property type="protein sequence ID" value="VTQ81534.1"/>
    <property type="molecule type" value="Genomic_DNA"/>
</dbReference>
<dbReference type="Gene3D" id="3.40.630.30">
    <property type="match status" value="1"/>
</dbReference>
<protein>
    <submittedName>
        <fullName evidence="2">GNAT family acetyltransferase</fullName>
        <ecNumber evidence="2">2.3.1.57</ecNumber>
    </submittedName>
</protein>
<reference evidence="2 3" key="1">
    <citation type="submission" date="2019-05" db="EMBL/GenBank/DDBJ databases">
        <authorList>
            <consortium name="Pathogen Informatics"/>
        </authorList>
    </citation>
    <scope>NUCLEOTIDE SEQUENCE [LARGE SCALE GENOMIC DNA]</scope>
    <source>
        <strain evidence="2 3">NCTC503</strain>
    </source>
</reference>
<keyword evidence="3" id="KW-1185">Reference proteome</keyword>
<dbReference type="GO" id="GO:0004145">
    <property type="term" value="F:diamine N-acetyltransferase activity"/>
    <property type="evidence" value="ECO:0007669"/>
    <property type="project" value="UniProtKB-EC"/>
</dbReference>
<keyword evidence="2" id="KW-0012">Acyltransferase</keyword>
<dbReference type="KEGG" id="hhw:NCTC503_00024"/>
<sequence length="170" mass="20115">MFLRSVERRDLNFYYEMWSDDEVRKFDSGFTIIPSNDFIIENFDKIMNLKKKHLTIVNEKGVVVGYITYEALQDCKNVFEIGITIRKDFRGRGYGKDSIQTLTKFLFLNVAAKRVELQMVCDNEKALNCYKTCGFIQEGVLREKFFSEGKYKDLIVMAMIEEDFNKHYKM</sequence>
<dbReference type="InterPro" id="IPR000182">
    <property type="entry name" value="GNAT_dom"/>
</dbReference>
<evidence type="ECO:0000313" key="2">
    <source>
        <dbReference type="EMBL" id="VTQ81534.1"/>
    </source>
</evidence>
<dbReference type="Pfam" id="PF13302">
    <property type="entry name" value="Acetyltransf_3"/>
    <property type="match status" value="1"/>
</dbReference>
<evidence type="ECO:0000259" key="1">
    <source>
        <dbReference type="PROSITE" id="PS51186"/>
    </source>
</evidence>
<name>A0A4U9QSG9_HATHI</name>
<organism evidence="2 3">
    <name type="scientific">Hathewaya histolytica</name>
    <name type="common">Clostridium histolyticum</name>
    <dbReference type="NCBI Taxonomy" id="1498"/>
    <lineage>
        <taxon>Bacteria</taxon>
        <taxon>Bacillati</taxon>
        <taxon>Bacillota</taxon>
        <taxon>Clostridia</taxon>
        <taxon>Eubacteriales</taxon>
        <taxon>Clostridiaceae</taxon>
        <taxon>Hathewaya</taxon>
    </lineage>
</organism>
<dbReference type="PROSITE" id="PS51186">
    <property type="entry name" value="GNAT"/>
    <property type="match status" value="1"/>
</dbReference>
<dbReference type="AlphaFoldDB" id="A0A4U9QSG9"/>
<dbReference type="EC" id="2.3.1.57" evidence="2"/>
<feature type="domain" description="N-acetyltransferase" evidence="1">
    <location>
        <begin position="1"/>
        <end position="153"/>
    </location>
</feature>
<dbReference type="SUPFAM" id="SSF55729">
    <property type="entry name" value="Acyl-CoA N-acyltransferases (Nat)"/>
    <property type="match status" value="1"/>
</dbReference>
<dbReference type="InterPro" id="IPR016181">
    <property type="entry name" value="Acyl_CoA_acyltransferase"/>
</dbReference>
<dbReference type="PANTHER" id="PTHR43415:SF3">
    <property type="entry name" value="GNAT-FAMILY ACETYLTRANSFERASE"/>
    <property type="match status" value="1"/>
</dbReference>
<gene>
    <name evidence="2" type="primary">speG_1</name>
    <name evidence="2" type="ORF">NCTC503_00024</name>
</gene>
<proteinExistence type="predicted"/>